<reference evidence="3" key="1">
    <citation type="submission" date="2016-11" db="UniProtKB">
        <authorList>
            <consortium name="WormBaseParasite"/>
        </authorList>
    </citation>
    <scope>IDENTIFICATION</scope>
</reference>
<accession>A0A1I7ZB99</accession>
<dbReference type="WBParaSite" id="L893_g24716.t1">
    <property type="protein sequence ID" value="L893_g24716.t1"/>
    <property type="gene ID" value="L893_g24716"/>
</dbReference>
<evidence type="ECO:0000313" key="3">
    <source>
        <dbReference type="WBParaSite" id="L893_g24716.t1"/>
    </source>
</evidence>
<protein>
    <submittedName>
        <fullName evidence="3">Uncharacterized protein</fullName>
    </submittedName>
</protein>
<proteinExistence type="predicted"/>
<organism evidence="2 3">
    <name type="scientific">Steinernema glaseri</name>
    <dbReference type="NCBI Taxonomy" id="37863"/>
    <lineage>
        <taxon>Eukaryota</taxon>
        <taxon>Metazoa</taxon>
        <taxon>Ecdysozoa</taxon>
        <taxon>Nematoda</taxon>
        <taxon>Chromadorea</taxon>
        <taxon>Rhabditida</taxon>
        <taxon>Tylenchina</taxon>
        <taxon>Panagrolaimomorpha</taxon>
        <taxon>Strongyloidoidea</taxon>
        <taxon>Steinernematidae</taxon>
        <taxon>Steinernema</taxon>
    </lineage>
</organism>
<feature type="region of interest" description="Disordered" evidence="1">
    <location>
        <begin position="199"/>
        <end position="218"/>
    </location>
</feature>
<name>A0A1I7ZB99_9BILA</name>
<evidence type="ECO:0000313" key="2">
    <source>
        <dbReference type="Proteomes" id="UP000095287"/>
    </source>
</evidence>
<dbReference type="Proteomes" id="UP000095287">
    <property type="component" value="Unplaced"/>
</dbReference>
<dbReference type="AlphaFoldDB" id="A0A1I7ZB99"/>
<sequence>MSSSTRILTLAPSAVGLIHIKFHGFWEFGQPARVMSERLTQMPTIRRIYKSHHAMDYPLAGHYLPPGFLLDCTGDERLDRVIKTASWVRASNASRFDAPLAPFIAPCSHASGLSIFVNSWLTRATTREVTLSVYLSRLRLRRPLLSVSSPLSRATVTDAFVPQREGFMVRQGHLAPPIVAPDSPRPQKVSAGQDLFTDATSPQSLTIPAPRNNDQKKADVVRLESIRIETENSGAKCTSKK</sequence>
<evidence type="ECO:0000256" key="1">
    <source>
        <dbReference type="SAM" id="MobiDB-lite"/>
    </source>
</evidence>
<keyword evidence="2" id="KW-1185">Reference proteome</keyword>